<proteinExistence type="predicted"/>
<dbReference type="PANTHER" id="PTHR37563:SF2">
    <property type="entry name" value="PHYTANOYL-COA DIOXYGENASE FAMILY PROTEIN (AFU_ORTHOLOGUE AFUA_2G03330)"/>
    <property type="match status" value="1"/>
</dbReference>
<protein>
    <recommendedName>
        <fullName evidence="3">Phytanoyl-CoA dioxygenase</fullName>
    </recommendedName>
</protein>
<gene>
    <name evidence="1" type="ORF">EK21DRAFT_14803</name>
</gene>
<dbReference type="Proteomes" id="UP000799777">
    <property type="component" value="Unassembled WGS sequence"/>
</dbReference>
<dbReference type="Pfam" id="PF05721">
    <property type="entry name" value="PhyH"/>
    <property type="match status" value="1"/>
</dbReference>
<dbReference type="AlphaFoldDB" id="A0A9P4LMM7"/>
<feature type="non-terminal residue" evidence="1">
    <location>
        <position position="1"/>
    </location>
</feature>
<accession>A0A9P4LMM7</accession>
<evidence type="ECO:0000313" key="1">
    <source>
        <dbReference type="EMBL" id="KAF2029852.1"/>
    </source>
</evidence>
<dbReference type="InterPro" id="IPR008775">
    <property type="entry name" value="Phytyl_CoA_dOase-like"/>
</dbReference>
<dbReference type="SUPFAM" id="SSF51197">
    <property type="entry name" value="Clavaminate synthase-like"/>
    <property type="match status" value="1"/>
</dbReference>
<dbReference type="EMBL" id="ML978196">
    <property type="protein sequence ID" value="KAF2029852.1"/>
    <property type="molecule type" value="Genomic_DNA"/>
</dbReference>
<evidence type="ECO:0000313" key="2">
    <source>
        <dbReference type="Proteomes" id="UP000799777"/>
    </source>
</evidence>
<keyword evidence="2" id="KW-1185">Reference proteome</keyword>
<evidence type="ECO:0008006" key="3">
    <source>
        <dbReference type="Google" id="ProtNLM"/>
    </source>
</evidence>
<name>A0A9P4LMM7_9PLEO</name>
<dbReference type="PANTHER" id="PTHR37563">
    <property type="entry name" value="PHYTANOYL-COA DIOXYGENASE FAMILY PROTEIN (AFU_ORTHOLOGUE AFUA_2G03330)"/>
    <property type="match status" value="1"/>
</dbReference>
<reference evidence="1" key="1">
    <citation type="journal article" date="2020" name="Stud. Mycol.">
        <title>101 Dothideomycetes genomes: a test case for predicting lifestyles and emergence of pathogens.</title>
        <authorList>
            <person name="Haridas S."/>
            <person name="Albert R."/>
            <person name="Binder M."/>
            <person name="Bloem J."/>
            <person name="Labutti K."/>
            <person name="Salamov A."/>
            <person name="Andreopoulos B."/>
            <person name="Baker S."/>
            <person name="Barry K."/>
            <person name="Bills G."/>
            <person name="Bluhm B."/>
            <person name="Cannon C."/>
            <person name="Castanera R."/>
            <person name="Culley D."/>
            <person name="Daum C."/>
            <person name="Ezra D."/>
            <person name="Gonzalez J."/>
            <person name="Henrissat B."/>
            <person name="Kuo A."/>
            <person name="Liang C."/>
            <person name="Lipzen A."/>
            <person name="Lutzoni F."/>
            <person name="Magnuson J."/>
            <person name="Mondo S."/>
            <person name="Nolan M."/>
            <person name="Ohm R."/>
            <person name="Pangilinan J."/>
            <person name="Park H.-J."/>
            <person name="Ramirez L."/>
            <person name="Alfaro M."/>
            <person name="Sun H."/>
            <person name="Tritt A."/>
            <person name="Yoshinaga Y."/>
            <person name="Zwiers L.-H."/>
            <person name="Turgeon B."/>
            <person name="Goodwin S."/>
            <person name="Spatafora J."/>
            <person name="Crous P."/>
            <person name="Grigoriev I."/>
        </authorList>
    </citation>
    <scope>NUCLEOTIDE SEQUENCE</scope>
    <source>
        <strain evidence="1">CBS 110217</strain>
    </source>
</reference>
<dbReference type="OrthoDB" id="407832at2759"/>
<comment type="caution">
    <text evidence="1">The sequence shown here is derived from an EMBL/GenBank/DDBJ whole genome shotgun (WGS) entry which is preliminary data.</text>
</comment>
<organism evidence="1 2">
    <name type="scientific">Setomelanomma holmii</name>
    <dbReference type="NCBI Taxonomy" id="210430"/>
    <lineage>
        <taxon>Eukaryota</taxon>
        <taxon>Fungi</taxon>
        <taxon>Dikarya</taxon>
        <taxon>Ascomycota</taxon>
        <taxon>Pezizomycotina</taxon>
        <taxon>Dothideomycetes</taxon>
        <taxon>Pleosporomycetidae</taxon>
        <taxon>Pleosporales</taxon>
        <taxon>Pleosporineae</taxon>
        <taxon>Phaeosphaeriaceae</taxon>
        <taxon>Setomelanomma</taxon>
    </lineage>
</organism>
<dbReference type="InterPro" id="IPR051961">
    <property type="entry name" value="Fungal_Metabolite_Diox"/>
</dbReference>
<feature type="non-terminal residue" evidence="1">
    <location>
        <position position="273"/>
    </location>
</feature>
<sequence length="273" mass="31088">VRLTDQERIAQRLSSRSLQLGITEFHNNGISIIENAVAHGPLDHIRERMLQDLPRNLASPQVHYNQGRTHRNVSQTPPLLAEYLHEDVWANRIAVALIENIIGPKPQLSFATSNIAIPGGQGRQAVHSDYYCEHLDFPVFLELCIFLDDVNQENGSTEIWPGTHYGYTKADHTYSDMGWIKKDVFERRACLCPPVQATIPKGSLCVRDLRMWHAGMPNFTVNPRIMLGFIFSPTWFASRMKLRLPEKARALVSGWDHVDCVAKFVDDDIDYLD</sequence>
<dbReference type="Gene3D" id="2.60.120.620">
    <property type="entry name" value="q2cbj1_9rhob like domain"/>
    <property type="match status" value="1"/>
</dbReference>